<comment type="caution">
    <text evidence="1">The sequence shown here is derived from an EMBL/GenBank/DDBJ whole genome shotgun (WGS) entry which is preliminary data.</text>
</comment>
<dbReference type="Proteomes" id="UP001470230">
    <property type="component" value="Unassembled WGS sequence"/>
</dbReference>
<name>A0ABR2IN13_9EUKA</name>
<reference evidence="1 2" key="1">
    <citation type="submission" date="2024-04" db="EMBL/GenBank/DDBJ databases">
        <title>Tritrichomonas musculus Genome.</title>
        <authorList>
            <person name="Alves-Ferreira E."/>
            <person name="Grigg M."/>
            <person name="Lorenzi H."/>
            <person name="Galac M."/>
        </authorList>
    </citation>
    <scope>NUCLEOTIDE SEQUENCE [LARGE SCALE GENOMIC DNA]</scope>
    <source>
        <strain evidence="1 2">EAF2021</strain>
    </source>
</reference>
<dbReference type="EMBL" id="JAPFFF010000016">
    <property type="protein sequence ID" value="KAK8865406.1"/>
    <property type="molecule type" value="Genomic_DNA"/>
</dbReference>
<proteinExistence type="predicted"/>
<evidence type="ECO:0000313" key="1">
    <source>
        <dbReference type="EMBL" id="KAK8865406.1"/>
    </source>
</evidence>
<sequence length="121" mass="14341">MNEFIAQSEDESYSENKKFVKNILQNKSKKRMKQGEGKEAKRVFERLNGFDQKKSIACQKIEEKFGTGIVHGELKDIAVFISQVGQIIIDRDAKRDNRVLHKWFDENWEKIEPILDRITWR</sequence>
<evidence type="ECO:0000313" key="2">
    <source>
        <dbReference type="Proteomes" id="UP001470230"/>
    </source>
</evidence>
<gene>
    <name evidence="1" type="ORF">M9Y10_010951</name>
</gene>
<accession>A0ABR2IN13</accession>
<keyword evidence="2" id="KW-1185">Reference proteome</keyword>
<protein>
    <submittedName>
        <fullName evidence="1">Uncharacterized protein</fullName>
    </submittedName>
</protein>
<organism evidence="1 2">
    <name type="scientific">Tritrichomonas musculus</name>
    <dbReference type="NCBI Taxonomy" id="1915356"/>
    <lineage>
        <taxon>Eukaryota</taxon>
        <taxon>Metamonada</taxon>
        <taxon>Parabasalia</taxon>
        <taxon>Tritrichomonadida</taxon>
        <taxon>Tritrichomonadidae</taxon>
        <taxon>Tritrichomonas</taxon>
    </lineage>
</organism>